<sequence length="236" mass="26116">MSSQAEPSRSQLNVPSINLPSLKLIPVKQSEESSKHLGHGQWLELDEIEYIVPHTNEKKGWEVCRRKKRSKPTSDAVDAVDLHAIIRSAASPPTLVLVVQYRPPINCYCVEFPSGLIDPDETVEQAALRELREETGYTGIVKSISDAVCYEPGITDSKTKVVTVEIIESSPPGKDEVQELDDDEWSLHVIKVPLNNLFSTLTELKARNPSTLSIDSRLYAYALGLHTASTLLSIGQ</sequence>
<dbReference type="PRINTS" id="PR00502">
    <property type="entry name" value="NUDIXFAMILY"/>
</dbReference>
<evidence type="ECO:0000256" key="1">
    <source>
        <dbReference type="ARBA" id="ARBA00022801"/>
    </source>
</evidence>
<dbReference type="Pfam" id="PF00293">
    <property type="entry name" value="NUDIX"/>
    <property type="match status" value="1"/>
</dbReference>
<organism evidence="4 5">
    <name type="scientific">Paraglomus occultum</name>
    <dbReference type="NCBI Taxonomy" id="144539"/>
    <lineage>
        <taxon>Eukaryota</taxon>
        <taxon>Fungi</taxon>
        <taxon>Fungi incertae sedis</taxon>
        <taxon>Mucoromycota</taxon>
        <taxon>Glomeromycotina</taxon>
        <taxon>Glomeromycetes</taxon>
        <taxon>Paraglomerales</taxon>
        <taxon>Paraglomeraceae</taxon>
        <taxon>Paraglomus</taxon>
    </lineage>
</organism>
<comment type="similarity">
    <text evidence="2">Belongs to the Nudix hydrolase family.</text>
</comment>
<protein>
    <submittedName>
        <fullName evidence="4">81_t:CDS:1</fullName>
    </submittedName>
</protein>
<accession>A0A9N8ZEW4</accession>
<evidence type="ECO:0000313" key="4">
    <source>
        <dbReference type="EMBL" id="CAG8488963.1"/>
    </source>
</evidence>
<dbReference type="InterPro" id="IPR020476">
    <property type="entry name" value="Nudix_hydrolase"/>
</dbReference>
<dbReference type="InterPro" id="IPR000086">
    <property type="entry name" value="NUDIX_hydrolase_dom"/>
</dbReference>
<proteinExistence type="inferred from homology"/>
<dbReference type="PROSITE" id="PS51462">
    <property type="entry name" value="NUDIX"/>
    <property type="match status" value="1"/>
</dbReference>
<dbReference type="Gene3D" id="3.90.79.10">
    <property type="entry name" value="Nucleoside Triphosphate Pyrophosphohydrolase"/>
    <property type="match status" value="1"/>
</dbReference>
<dbReference type="PANTHER" id="PTHR11839">
    <property type="entry name" value="UDP/ADP-SUGAR PYROPHOSPHATASE"/>
    <property type="match status" value="1"/>
</dbReference>
<evidence type="ECO:0000259" key="3">
    <source>
        <dbReference type="PROSITE" id="PS51462"/>
    </source>
</evidence>
<gene>
    <name evidence="4" type="ORF">POCULU_LOCUS1961</name>
</gene>
<dbReference type="EMBL" id="CAJVPJ010000165">
    <property type="protein sequence ID" value="CAG8488963.1"/>
    <property type="molecule type" value="Genomic_DNA"/>
</dbReference>
<dbReference type="PANTHER" id="PTHR11839:SF1">
    <property type="entry name" value="ADP-SUGAR PYROPHOSPHATASE"/>
    <property type="match status" value="1"/>
</dbReference>
<dbReference type="SUPFAM" id="SSF55811">
    <property type="entry name" value="Nudix"/>
    <property type="match status" value="1"/>
</dbReference>
<dbReference type="Proteomes" id="UP000789572">
    <property type="component" value="Unassembled WGS sequence"/>
</dbReference>
<name>A0A9N8ZEW4_9GLOM</name>
<keyword evidence="5" id="KW-1185">Reference proteome</keyword>
<dbReference type="OrthoDB" id="10249920at2759"/>
<reference evidence="4" key="1">
    <citation type="submission" date="2021-06" db="EMBL/GenBank/DDBJ databases">
        <authorList>
            <person name="Kallberg Y."/>
            <person name="Tangrot J."/>
            <person name="Rosling A."/>
        </authorList>
    </citation>
    <scope>NUCLEOTIDE SEQUENCE</scope>
    <source>
        <strain evidence="4">IA702</strain>
    </source>
</reference>
<dbReference type="InterPro" id="IPR015797">
    <property type="entry name" value="NUDIX_hydrolase-like_dom_sf"/>
</dbReference>
<dbReference type="PROSITE" id="PS00893">
    <property type="entry name" value="NUDIX_BOX"/>
    <property type="match status" value="1"/>
</dbReference>
<comment type="caution">
    <text evidence="4">The sequence shown here is derived from an EMBL/GenBank/DDBJ whole genome shotgun (WGS) entry which is preliminary data.</text>
</comment>
<dbReference type="GO" id="GO:0006753">
    <property type="term" value="P:nucleoside phosphate metabolic process"/>
    <property type="evidence" value="ECO:0007669"/>
    <property type="project" value="TreeGrafter"/>
</dbReference>
<keyword evidence="1 2" id="KW-0378">Hydrolase</keyword>
<evidence type="ECO:0000256" key="2">
    <source>
        <dbReference type="RuleBase" id="RU003476"/>
    </source>
</evidence>
<dbReference type="GO" id="GO:0019693">
    <property type="term" value="P:ribose phosphate metabolic process"/>
    <property type="evidence" value="ECO:0007669"/>
    <property type="project" value="TreeGrafter"/>
</dbReference>
<dbReference type="InterPro" id="IPR020084">
    <property type="entry name" value="NUDIX_hydrolase_CS"/>
</dbReference>
<dbReference type="CDD" id="cd18888">
    <property type="entry name" value="NUDIX_ADPRase_Nudt5"/>
    <property type="match status" value="1"/>
</dbReference>
<dbReference type="AlphaFoldDB" id="A0A9N8ZEW4"/>
<dbReference type="GO" id="GO:0047631">
    <property type="term" value="F:ADP-ribose diphosphatase activity"/>
    <property type="evidence" value="ECO:0007669"/>
    <property type="project" value="TreeGrafter"/>
</dbReference>
<feature type="domain" description="Nudix hydrolase" evidence="3">
    <location>
        <begin position="72"/>
        <end position="218"/>
    </location>
</feature>
<evidence type="ECO:0000313" key="5">
    <source>
        <dbReference type="Proteomes" id="UP000789572"/>
    </source>
</evidence>